<keyword evidence="3" id="KW-1185">Reference proteome</keyword>
<dbReference type="EMBL" id="JAMYWD010000011">
    <property type="protein sequence ID" value="KAJ4954650.1"/>
    <property type="molecule type" value="Genomic_DNA"/>
</dbReference>
<reference evidence="2" key="1">
    <citation type="journal article" date="2023" name="Plant J.">
        <title>The genome of the king protea, Protea cynaroides.</title>
        <authorList>
            <person name="Chang J."/>
            <person name="Duong T.A."/>
            <person name="Schoeman C."/>
            <person name="Ma X."/>
            <person name="Roodt D."/>
            <person name="Barker N."/>
            <person name="Li Z."/>
            <person name="Van de Peer Y."/>
            <person name="Mizrachi E."/>
        </authorList>
    </citation>
    <scope>NUCLEOTIDE SEQUENCE</scope>
    <source>
        <tissue evidence="2">Young leaves</tissue>
    </source>
</reference>
<dbReference type="PANTHER" id="PTHR48010:SF55">
    <property type="entry name" value="OS01G0607900 PROTEIN"/>
    <property type="match status" value="1"/>
</dbReference>
<protein>
    <submittedName>
        <fullName evidence="2">Uncharacterized protein</fullName>
    </submittedName>
</protein>
<dbReference type="Gene3D" id="1.10.510.10">
    <property type="entry name" value="Transferase(Phosphotransferase) domain 1"/>
    <property type="match status" value="1"/>
</dbReference>
<feature type="transmembrane region" description="Helical" evidence="1">
    <location>
        <begin position="65"/>
        <end position="84"/>
    </location>
</feature>
<evidence type="ECO:0000313" key="3">
    <source>
        <dbReference type="Proteomes" id="UP001141806"/>
    </source>
</evidence>
<dbReference type="Proteomes" id="UP001141806">
    <property type="component" value="Unassembled WGS sequence"/>
</dbReference>
<accession>A0A9Q0JXX8</accession>
<comment type="caution">
    <text evidence="2">The sequence shown here is derived from an EMBL/GenBank/DDBJ whole genome shotgun (WGS) entry which is preliminary data.</text>
</comment>
<dbReference type="OrthoDB" id="4062651at2759"/>
<name>A0A9Q0JXX8_9MAGN</name>
<dbReference type="AlphaFoldDB" id="A0A9Q0JXX8"/>
<dbReference type="InterPro" id="IPR050994">
    <property type="entry name" value="At_inactive_RLKs"/>
</dbReference>
<keyword evidence="1" id="KW-1133">Transmembrane helix</keyword>
<keyword evidence="1" id="KW-0812">Transmembrane</keyword>
<sequence>MCLVHLRSTITASPLPCQVRCRGRGLGLIGSLRHRLTLKSDRTNQRQSNQFASDCLNEDREICEYFFLFCFPTLILALVLILNLECFLSSNSVLLLELLKWKAPNQVSVGEEGIDLPRWVQSVEREEWTVEVFDVELLRYHNIEEEMVQFLQISVSMVPDQRPDIRQVVHMMEDIIGQTRMMGSICRPMTVLKDPTVPNHLTSQGLLLLPP</sequence>
<dbReference type="PANTHER" id="PTHR48010">
    <property type="entry name" value="OS05G0588300 PROTEIN"/>
    <property type="match status" value="1"/>
</dbReference>
<organism evidence="2 3">
    <name type="scientific">Protea cynaroides</name>
    <dbReference type="NCBI Taxonomy" id="273540"/>
    <lineage>
        <taxon>Eukaryota</taxon>
        <taxon>Viridiplantae</taxon>
        <taxon>Streptophyta</taxon>
        <taxon>Embryophyta</taxon>
        <taxon>Tracheophyta</taxon>
        <taxon>Spermatophyta</taxon>
        <taxon>Magnoliopsida</taxon>
        <taxon>Proteales</taxon>
        <taxon>Proteaceae</taxon>
        <taxon>Protea</taxon>
    </lineage>
</organism>
<evidence type="ECO:0000313" key="2">
    <source>
        <dbReference type="EMBL" id="KAJ4954650.1"/>
    </source>
</evidence>
<evidence type="ECO:0000256" key="1">
    <source>
        <dbReference type="SAM" id="Phobius"/>
    </source>
</evidence>
<proteinExistence type="predicted"/>
<gene>
    <name evidence="2" type="ORF">NE237_011433</name>
</gene>
<keyword evidence="1" id="KW-0472">Membrane</keyword>